<name>A7HM62_FERNB</name>
<dbReference type="EC" id="3.4.24.84" evidence="12"/>
<sequence length="406" mass="47056">MFIKVLILLVIFKEIWEVVLSLANLKYSLNTKNVPDILSDIMSAENFEKAKRYLKDRTMFSAVSTLVNLIVTLVFLLKGYPFLEKIVSNLTANVYLQALLFAGIYGLIDFLIDLPFKLFSTFVIEQKYGFNTTTLKTFIFDSLLSIVLIVTIATPILIGSMWFLTHFTIWWWQLSILVFLFLLFFSYIQPILIAPLFYKFTELKDGELKEKLKKLLTKSGVKVPNIYVMNASKRTKKQNAYLTGIGKARRLVLYDNILKQTDDEILAVVAHELGHHAHRHIAKLIAISSISTTLVLLFSNFVYLYLFQIQPFGISKPYTVIFYTFTFISALIYFVEPLLNYLQRKMEYEADGYSAKITENPDYIISALKKLVKENLSNPNPLPLYKIWYYNHPAPEERIKHLLNLK</sequence>
<dbReference type="eggNOG" id="COG0501">
    <property type="taxonomic scope" value="Bacteria"/>
</dbReference>
<evidence type="ECO:0000256" key="9">
    <source>
        <dbReference type="SAM" id="Phobius"/>
    </source>
</evidence>
<dbReference type="InterPro" id="IPR001915">
    <property type="entry name" value="Peptidase_M48"/>
</dbReference>
<dbReference type="Proteomes" id="UP000002415">
    <property type="component" value="Chromosome"/>
</dbReference>
<dbReference type="InterPro" id="IPR032456">
    <property type="entry name" value="Peptidase_M48_N"/>
</dbReference>
<keyword evidence="3 8" id="KW-0378">Hydrolase</keyword>
<feature type="transmembrane region" description="Helical" evidence="9">
    <location>
        <begin position="170"/>
        <end position="198"/>
    </location>
</feature>
<feature type="transmembrane region" description="Helical" evidence="9">
    <location>
        <begin position="318"/>
        <end position="335"/>
    </location>
</feature>
<evidence type="ECO:0000256" key="4">
    <source>
        <dbReference type="ARBA" id="ARBA00022833"/>
    </source>
</evidence>
<keyword evidence="4 7" id="KW-0862">Zinc</keyword>
<dbReference type="InterPro" id="IPR027057">
    <property type="entry name" value="CAXX_Prtase_1"/>
</dbReference>
<dbReference type="AlphaFoldDB" id="A7HM62"/>
<dbReference type="CDD" id="cd07343">
    <property type="entry name" value="M48A_Zmpste24p_like"/>
    <property type="match status" value="1"/>
</dbReference>
<feature type="binding site" evidence="7">
    <location>
        <position position="275"/>
    </location>
    <ligand>
        <name>Zn(2+)</name>
        <dbReference type="ChEBI" id="CHEBI:29105"/>
        <note>catalytic</note>
    </ligand>
</feature>
<evidence type="ECO:0000256" key="5">
    <source>
        <dbReference type="ARBA" id="ARBA00023049"/>
    </source>
</evidence>
<gene>
    <name evidence="12" type="ordered locus">Fnod_1148</name>
</gene>
<evidence type="ECO:0000256" key="8">
    <source>
        <dbReference type="RuleBase" id="RU003983"/>
    </source>
</evidence>
<dbReference type="Pfam" id="PF16491">
    <property type="entry name" value="Peptidase_M48_N"/>
    <property type="match status" value="1"/>
</dbReference>
<feature type="binding site" evidence="7">
    <location>
        <position position="347"/>
    </location>
    <ligand>
        <name>Zn(2+)</name>
        <dbReference type="ChEBI" id="CHEBI:29105"/>
        <note>catalytic</note>
    </ligand>
</feature>
<feature type="transmembrane region" description="Helical" evidence="9">
    <location>
        <begin position="284"/>
        <end position="306"/>
    </location>
</feature>
<comment type="similarity">
    <text evidence="8">Belongs to the peptidase M48 family.</text>
</comment>
<keyword evidence="2 7" id="KW-0479">Metal-binding</keyword>
<dbReference type="RefSeq" id="WP_011994308.1">
    <property type="nucleotide sequence ID" value="NC_009718.1"/>
</dbReference>
<proteinExistence type="inferred from homology"/>
<dbReference type="GO" id="GO:0046872">
    <property type="term" value="F:metal ion binding"/>
    <property type="evidence" value="ECO:0007669"/>
    <property type="project" value="UniProtKB-KW"/>
</dbReference>
<reference evidence="12 13" key="1">
    <citation type="submission" date="2007-07" db="EMBL/GenBank/DDBJ databases">
        <title>Complete sequence of Fervidobacterium nodosum Rt17-B1.</title>
        <authorList>
            <consortium name="US DOE Joint Genome Institute"/>
            <person name="Copeland A."/>
            <person name="Lucas S."/>
            <person name="Lapidus A."/>
            <person name="Barry K."/>
            <person name="Glavina del Rio T."/>
            <person name="Dalin E."/>
            <person name="Tice H."/>
            <person name="Pitluck S."/>
            <person name="Saunders E."/>
            <person name="Brettin T."/>
            <person name="Bruce D."/>
            <person name="Detter J.C."/>
            <person name="Han C."/>
            <person name="Schmutz J."/>
            <person name="Larimer F."/>
            <person name="Land M."/>
            <person name="Hauser L."/>
            <person name="Kyrpides N."/>
            <person name="Mikhailova N."/>
            <person name="Nelson K."/>
            <person name="Gogarten J.P."/>
            <person name="Noll K."/>
            <person name="Richardson P."/>
        </authorList>
    </citation>
    <scope>NUCLEOTIDE SEQUENCE [LARGE SCALE GENOMIC DNA]</scope>
    <source>
        <strain evidence="13">ATCC 35602 / DSM 5306 / Rt17-B1</strain>
    </source>
</reference>
<feature type="active site" description="Proton donor" evidence="6">
    <location>
        <position position="351"/>
    </location>
</feature>
<keyword evidence="1 8" id="KW-0645">Protease</keyword>
<accession>A7HM62</accession>
<feature type="transmembrane region" description="Helical" evidence="9">
    <location>
        <begin position="59"/>
        <end position="82"/>
    </location>
</feature>
<keyword evidence="5 8" id="KW-0482">Metalloprotease</keyword>
<feature type="binding site" evidence="7">
    <location>
        <position position="271"/>
    </location>
    <ligand>
        <name>Zn(2+)</name>
        <dbReference type="ChEBI" id="CHEBI:29105"/>
        <note>catalytic</note>
    </ligand>
</feature>
<dbReference type="GO" id="GO:0004222">
    <property type="term" value="F:metalloendopeptidase activity"/>
    <property type="evidence" value="ECO:0007669"/>
    <property type="project" value="InterPro"/>
</dbReference>
<dbReference type="PANTHER" id="PTHR10120">
    <property type="entry name" value="CAAX PRENYL PROTEASE 1"/>
    <property type="match status" value="1"/>
</dbReference>
<keyword evidence="9" id="KW-0812">Transmembrane</keyword>
<dbReference type="Gene3D" id="3.30.2010.10">
    <property type="entry name" value="Metalloproteases ('zincins'), catalytic domain"/>
    <property type="match status" value="1"/>
</dbReference>
<keyword evidence="9" id="KW-1133">Transmembrane helix</keyword>
<feature type="domain" description="CAAX prenyl protease 1 N-terminal" evidence="11">
    <location>
        <begin position="29"/>
        <end position="199"/>
    </location>
</feature>
<dbReference type="OrthoDB" id="9781930at2"/>
<dbReference type="STRING" id="381764.Fnod_1148"/>
<evidence type="ECO:0000259" key="10">
    <source>
        <dbReference type="Pfam" id="PF01435"/>
    </source>
</evidence>
<protein>
    <submittedName>
        <fullName evidence="12">Ste24 endopeptidase</fullName>
        <ecNumber evidence="12">3.4.24.84</ecNumber>
    </submittedName>
</protein>
<keyword evidence="13" id="KW-1185">Reference proteome</keyword>
<evidence type="ECO:0000256" key="2">
    <source>
        <dbReference type="ARBA" id="ARBA00022723"/>
    </source>
</evidence>
<evidence type="ECO:0000259" key="11">
    <source>
        <dbReference type="Pfam" id="PF16491"/>
    </source>
</evidence>
<reference evidence="12 13" key="2">
    <citation type="journal article" date="2009" name="Proc. Natl. Acad. Sci. U.S.A.">
        <title>On the chimeric nature, thermophilic origin, and phylogenetic placement of the Thermotogales.</title>
        <authorList>
            <person name="Zhaxybayeva O."/>
            <person name="Swithers K.S."/>
            <person name="Lapierre P."/>
            <person name="Fournier G.P."/>
            <person name="Bickhart D.M."/>
            <person name="DeBoy R.T."/>
            <person name="Nelson K.E."/>
            <person name="Nesbo C.L."/>
            <person name="Doolittle W.F."/>
            <person name="Gogarten J.P."/>
            <person name="Noll K.M."/>
        </authorList>
    </citation>
    <scope>NUCLEOTIDE SEQUENCE [LARGE SCALE GENOMIC DNA]</scope>
    <source>
        <strain evidence="13">ATCC 35602 / DSM 5306 / Rt17-B1</strain>
    </source>
</reference>
<dbReference type="HOGENOM" id="CLU_025947_1_0_0"/>
<dbReference type="EMBL" id="CP000771">
    <property type="protein sequence ID" value="ABS60995.1"/>
    <property type="molecule type" value="Genomic_DNA"/>
</dbReference>
<evidence type="ECO:0000256" key="7">
    <source>
        <dbReference type="PIRSR" id="PIRSR627057-2"/>
    </source>
</evidence>
<feature type="transmembrane region" description="Helical" evidence="9">
    <location>
        <begin position="137"/>
        <end position="164"/>
    </location>
</feature>
<comment type="cofactor">
    <cofactor evidence="7 8">
        <name>Zn(2+)</name>
        <dbReference type="ChEBI" id="CHEBI:29105"/>
    </cofactor>
    <text evidence="7 8">Binds 1 zinc ion per subunit.</text>
</comment>
<feature type="domain" description="Peptidase M48" evidence="10">
    <location>
        <begin position="203"/>
        <end position="404"/>
    </location>
</feature>
<dbReference type="KEGG" id="fno:Fnod_1148"/>
<evidence type="ECO:0000256" key="1">
    <source>
        <dbReference type="ARBA" id="ARBA00022670"/>
    </source>
</evidence>
<dbReference type="GO" id="GO:0071586">
    <property type="term" value="P:CAAX-box protein processing"/>
    <property type="evidence" value="ECO:0007669"/>
    <property type="project" value="InterPro"/>
</dbReference>
<evidence type="ECO:0000256" key="3">
    <source>
        <dbReference type="ARBA" id="ARBA00022801"/>
    </source>
</evidence>
<keyword evidence="9" id="KW-0472">Membrane</keyword>
<evidence type="ECO:0000256" key="6">
    <source>
        <dbReference type="PIRSR" id="PIRSR627057-1"/>
    </source>
</evidence>
<feature type="transmembrane region" description="Helical" evidence="9">
    <location>
        <begin position="94"/>
        <end position="116"/>
    </location>
</feature>
<feature type="active site" evidence="6">
    <location>
        <position position="272"/>
    </location>
</feature>
<dbReference type="Pfam" id="PF01435">
    <property type="entry name" value="Peptidase_M48"/>
    <property type="match status" value="1"/>
</dbReference>
<evidence type="ECO:0000313" key="12">
    <source>
        <dbReference type="EMBL" id="ABS60995.1"/>
    </source>
</evidence>
<evidence type="ECO:0000313" key="13">
    <source>
        <dbReference type="Proteomes" id="UP000002415"/>
    </source>
</evidence>
<organism evidence="12 13">
    <name type="scientific">Fervidobacterium nodosum (strain ATCC 35602 / DSM 5306 / Rt17-B1)</name>
    <dbReference type="NCBI Taxonomy" id="381764"/>
    <lineage>
        <taxon>Bacteria</taxon>
        <taxon>Thermotogati</taxon>
        <taxon>Thermotogota</taxon>
        <taxon>Thermotogae</taxon>
        <taxon>Thermotogales</taxon>
        <taxon>Fervidobacteriaceae</taxon>
        <taxon>Fervidobacterium</taxon>
    </lineage>
</organism>